<dbReference type="AlphaFoldDB" id="X0XTY0"/>
<evidence type="ECO:0000256" key="3">
    <source>
        <dbReference type="ARBA" id="ARBA00022989"/>
    </source>
</evidence>
<feature type="non-terminal residue" evidence="7">
    <location>
        <position position="1"/>
    </location>
</feature>
<evidence type="ECO:0000259" key="6">
    <source>
        <dbReference type="Pfam" id="PF01694"/>
    </source>
</evidence>
<gene>
    <name evidence="7" type="ORF">S01H1_73090</name>
</gene>
<feature type="transmembrane region" description="Helical" evidence="5">
    <location>
        <begin position="40"/>
        <end position="59"/>
    </location>
</feature>
<keyword evidence="4 5" id="KW-0472">Membrane</keyword>
<dbReference type="InterPro" id="IPR035952">
    <property type="entry name" value="Rhomboid-like_sf"/>
</dbReference>
<dbReference type="InterPro" id="IPR022764">
    <property type="entry name" value="Peptidase_S54_rhomboid_dom"/>
</dbReference>
<name>X0XTY0_9ZZZZ</name>
<feature type="transmembrane region" description="Helical" evidence="5">
    <location>
        <begin position="16"/>
        <end position="34"/>
    </location>
</feature>
<feature type="transmembrane region" description="Helical" evidence="5">
    <location>
        <begin position="71"/>
        <end position="88"/>
    </location>
</feature>
<protein>
    <recommendedName>
        <fullName evidence="6">Peptidase S54 rhomboid domain-containing protein</fullName>
    </recommendedName>
</protein>
<dbReference type="PANTHER" id="PTHR43731:SF26">
    <property type="entry name" value="RHOMBOID-LIKE PROTEIN 10, CHLOROPLASTIC"/>
    <property type="match status" value="1"/>
</dbReference>
<reference evidence="7" key="1">
    <citation type="journal article" date="2014" name="Front. Microbiol.">
        <title>High frequency of phylogenetically diverse reductive dehalogenase-homologous genes in deep subseafloor sedimentary metagenomes.</title>
        <authorList>
            <person name="Kawai M."/>
            <person name="Futagami T."/>
            <person name="Toyoda A."/>
            <person name="Takaki Y."/>
            <person name="Nishi S."/>
            <person name="Hori S."/>
            <person name="Arai W."/>
            <person name="Tsubouchi T."/>
            <person name="Morono Y."/>
            <person name="Uchiyama I."/>
            <person name="Ito T."/>
            <person name="Fujiyama A."/>
            <person name="Inagaki F."/>
            <person name="Takami H."/>
        </authorList>
    </citation>
    <scope>NUCLEOTIDE SEQUENCE</scope>
    <source>
        <strain evidence="7">Expedition CK06-06</strain>
    </source>
</reference>
<proteinExistence type="predicted"/>
<dbReference type="EMBL" id="BARS01048816">
    <property type="protein sequence ID" value="GAG28316.1"/>
    <property type="molecule type" value="Genomic_DNA"/>
</dbReference>
<evidence type="ECO:0000256" key="2">
    <source>
        <dbReference type="ARBA" id="ARBA00022692"/>
    </source>
</evidence>
<dbReference type="SUPFAM" id="SSF144091">
    <property type="entry name" value="Rhomboid-like"/>
    <property type="match status" value="1"/>
</dbReference>
<dbReference type="InterPro" id="IPR050925">
    <property type="entry name" value="Rhomboid_protease_S54"/>
</dbReference>
<evidence type="ECO:0000256" key="4">
    <source>
        <dbReference type="ARBA" id="ARBA00023136"/>
    </source>
</evidence>
<sequence>YIFGPGLERNYGHARFLALFLLSGFAGNVFSFLFTSSPSLGSSTAIFGLLGAEGVFLYQNRKIYGAVGQRALINILVIAGINLVIGLSPGIDNWGHVGGLIGGTLFAWYAGPVLRVEGVYPYHSLVDERHNGEVWRAGLSIWLLFGLLAATTIILNTR</sequence>
<comment type="caution">
    <text evidence="7">The sequence shown here is derived from an EMBL/GenBank/DDBJ whole genome shotgun (WGS) entry which is preliminary data.</text>
</comment>
<evidence type="ECO:0000313" key="7">
    <source>
        <dbReference type="EMBL" id="GAG28316.1"/>
    </source>
</evidence>
<keyword evidence="3 5" id="KW-1133">Transmembrane helix</keyword>
<accession>X0XTY0</accession>
<feature type="transmembrane region" description="Helical" evidence="5">
    <location>
        <begin position="134"/>
        <end position="155"/>
    </location>
</feature>
<dbReference type="Pfam" id="PF01694">
    <property type="entry name" value="Rhomboid"/>
    <property type="match status" value="1"/>
</dbReference>
<dbReference type="PANTHER" id="PTHR43731">
    <property type="entry name" value="RHOMBOID PROTEASE"/>
    <property type="match status" value="1"/>
</dbReference>
<dbReference type="GO" id="GO:0016020">
    <property type="term" value="C:membrane"/>
    <property type="evidence" value="ECO:0007669"/>
    <property type="project" value="UniProtKB-SubCell"/>
</dbReference>
<feature type="domain" description="Peptidase S54 rhomboid" evidence="6">
    <location>
        <begin position="1"/>
        <end position="110"/>
    </location>
</feature>
<keyword evidence="2 5" id="KW-0812">Transmembrane</keyword>
<dbReference type="Gene3D" id="1.20.1540.10">
    <property type="entry name" value="Rhomboid-like"/>
    <property type="match status" value="1"/>
</dbReference>
<comment type="subcellular location">
    <subcellularLocation>
        <location evidence="1">Membrane</location>
        <topology evidence="1">Multi-pass membrane protein</topology>
    </subcellularLocation>
</comment>
<dbReference type="GO" id="GO:0004252">
    <property type="term" value="F:serine-type endopeptidase activity"/>
    <property type="evidence" value="ECO:0007669"/>
    <property type="project" value="InterPro"/>
</dbReference>
<evidence type="ECO:0000256" key="1">
    <source>
        <dbReference type="ARBA" id="ARBA00004141"/>
    </source>
</evidence>
<organism evidence="7">
    <name type="scientific">marine sediment metagenome</name>
    <dbReference type="NCBI Taxonomy" id="412755"/>
    <lineage>
        <taxon>unclassified sequences</taxon>
        <taxon>metagenomes</taxon>
        <taxon>ecological metagenomes</taxon>
    </lineage>
</organism>
<evidence type="ECO:0000256" key="5">
    <source>
        <dbReference type="SAM" id="Phobius"/>
    </source>
</evidence>